<keyword evidence="2" id="KW-1185">Reference proteome</keyword>
<name>A0A5P8KCK0_9ACTN</name>
<gene>
    <name evidence="1" type="ORF">F9278_36360</name>
</gene>
<dbReference type="Proteomes" id="UP000327294">
    <property type="component" value="Chromosome"/>
</dbReference>
<accession>A0A5P8KCK0</accession>
<organism evidence="1 2">
    <name type="scientific">Streptomyces phaeolivaceus</name>
    <dbReference type="NCBI Taxonomy" id="2653200"/>
    <lineage>
        <taxon>Bacteria</taxon>
        <taxon>Bacillati</taxon>
        <taxon>Actinomycetota</taxon>
        <taxon>Actinomycetes</taxon>
        <taxon>Kitasatosporales</taxon>
        <taxon>Streptomycetaceae</taxon>
        <taxon>Streptomyces</taxon>
    </lineage>
</organism>
<dbReference type="KEGG" id="sphv:F9278_36360"/>
<reference evidence="1 2" key="1">
    <citation type="submission" date="2019-10" db="EMBL/GenBank/DDBJ databases">
        <title>Streptomyces sp. strain GY16 isolated from leaves of Broussonetia papyrifera.</title>
        <authorList>
            <person name="Mo P."/>
        </authorList>
    </citation>
    <scope>NUCLEOTIDE SEQUENCE [LARGE SCALE GENOMIC DNA]</scope>
    <source>
        <strain evidence="1 2">GY16</strain>
    </source>
</reference>
<proteinExistence type="predicted"/>
<dbReference type="EMBL" id="CP045096">
    <property type="protein sequence ID" value="QFR00751.1"/>
    <property type="molecule type" value="Genomic_DNA"/>
</dbReference>
<dbReference type="AlphaFoldDB" id="A0A5P8KCK0"/>
<evidence type="ECO:0000313" key="2">
    <source>
        <dbReference type="Proteomes" id="UP000327294"/>
    </source>
</evidence>
<sequence length="146" mass="15612">MTGTVQRLTLLPHLPYGDAVHIVLGRAGLVPDVLEAGLRVEDPKRGPELFLTLSWLPQHPDLTDPAGLDLLWSHLTGWSARSGPDVRRLLVSAFAAPPVLADAALTLLTGGLGAPWQPATVLHEWEDGRALDLALNSAAEQGLIAW</sequence>
<evidence type="ECO:0000313" key="1">
    <source>
        <dbReference type="EMBL" id="QFR00751.1"/>
    </source>
</evidence>
<dbReference type="RefSeq" id="WP_152172081.1">
    <property type="nucleotide sequence ID" value="NZ_CP045096.1"/>
</dbReference>
<protein>
    <submittedName>
        <fullName evidence="1">Uncharacterized protein</fullName>
    </submittedName>
</protein>